<evidence type="ECO:0000256" key="8">
    <source>
        <dbReference type="ARBA" id="ARBA00023065"/>
    </source>
</evidence>
<dbReference type="OrthoDB" id="6132759at2759"/>
<dbReference type="PROSITE" id="PS50283">
    <property type="entry name" value="NA_SOLUT_SYMP_3"/>
    <property type="match status" value="1"/>
</dbReference>
<evidence type="ECO:0000313" key="13">
    <source>
        <dbReference type="EMBL" id="KAJ8021820.1"/>
    </source>
</evidence>
<dbReference type="Pfam" id="PF00474">
    <property type="entry name" value="SSF"/>
    <property type="match status" value="1"/>
</dbReference>
<keyword evidence="6 12" id="KW-1133">Transmembrane helix</keyword>
<dbReference type="GO" id="GO:0006814">
    <property type="term" value="P:sodium ion transport"/>
    <property type="evidence" value="ECO:0007669"/>
    <property type="project" value="UniProtKB-KW"/>
</dbReference>
<keyword evidence="7" id="KW-0915">Sodium</keyword>
<keyword evidence="8" id="KW-0406">Ion transport</keyword>
<name>A0A9Q0YG46_HOLLE</name>
<dbReference type="PANTHER" id="PTHR42985">
    <property type="entry name" value="SODIUM-COUPLED MONOCARBOXYLATE TRANSPORTER"/>
    <property type="match status" value="1"/>
</dbReference>
<evidence type="ECO:0000256" key="3">
    <source>
        <dbReference type="ARBA" id="ARBA00022448"/>
    </source>
</evidence>
<keyword evidence="3" id="KW-0813">Transport</keyword>
<keyword evidence="9 12" id="KW-0472">Membrane</keyword>
<dbReference type="PANTHER" id="PTHR42985:SF40">
    <property type="entry name" value="LD47995P-RELATED"/>
    <property type="match status" value="1"/>
</dbReference>
<evidence type="ECO:0000256" key="6">
    <source>
        <dbReference type="ARBA" id="ARBA00022989"/>
    </source>
</evidence>
<evidence type="ECO:0000256" key="10">
    <source>
        <dbReference type="ARBA" id="ARBA00023201"/>
    </source>
</evidence>
<dbReference type="GO" id="GO:0005886">
    <property type="term" value="C:plasma membrane"/>
    <property type="evidence" value="ECO:0007669"/>
    <property type="project" value="UniProtKB-SubCell"/>
</dbReference>
<evidence type="ECO:0000256" key="1">
    <source>
        <dbReference type="ARBA" id="ARBA00004651"/>
    </source>
</evidence>
<reference evidence="13" key="1">
    <citation type="submission" date="2021-10" db="EMBL/GenBank/DDBJ databases">
        <title>Tropical sea cucumber genome reveals ecological adaptation and Cuvierian tubules defense mechanism.</title>
        <authorList>
            <person name="Chen T."/>
        </authorList>
    </citation>
    <scope>NUCLEOTIDE SEQUENCE</scope>
    <source>
        <strain evidence="13">Nanhai2018</strain>
        <tissue evidence="13">Muscle</tissue>
    </source>
</reference>
<feature type="transmembrane region" description="Helical" evidence="12">
    <location>
        <begin position="16"/>
        <end position="35"/>
    </location>
</feature>
<evidence type="ECO:0000256" key="5">
    <source>
        <dbReference type="ARBA" id="ARBA00022692"/>
    </source>
</evidence>
<dbReference type="Gene3D" id="1.20.1730.10">
    <property type="entry name" value="Sodium/glucose cotransporter"/>
    <property type="match status" value="1"/>
</dbReference>
<evidence type="ECO:0000256" key="11">
    <source>
        <dbReference type="RuleBase" id="RU362091"/>
    </source>
</evidence>
<evidence type="ECO:0000256" key="2">
    <source>
        <dbReference type="ARBA" id="ARBA00006434"/>
    </source>
</evidence>
<feature type="transmembrane region" description="Helical" evidence="12">
    <location>
        <begin position="86"/>
        <end position="105"/>
    </location>
</feature>
<gene>
    <name evidence="13" type="ORF">HOLleu_39123</name>
</gene>
<evidence type="ECO:0000256" key="9">
    <source>
        <dbReference type="ARBA" id="ARBA00023136"/>
    </source>
</evidence>
<evidence type="ECO:0000256" key="12">
    <source>
        <dbReference type="SAM" id="Phobius"/>
    </source>
</evidence>
<dbReference type="GO" id="GO:0015293">
    <property type="term" value="F:symporter activity"/>
    <property type="evidence" value="ECO:0007669"/>
    <property type="project" value="TreeGrafter"/>
</dbReference>
<comment type="subcellular location">
    <subcellularLocation>
        <location evidence="1">Cell membrane</location>
        <topology evidence="1">Multi-pass membrane protein</topology>
    </subcellularLocation>
</comment>
<keyword evidence="10" id="KW-0739">Sodium transport</keyword>
<protein>
    <submittedName>
        <fullName evidence="13">Sodium-coupled monocarboxylate transporter 1</fullName>
    </submittedName>
</protein>
<keyword evidence="4" id="KW-1003">Cell membrane</keyword>
<dbReference type="InterPro" id="IPR038377">
    <property type="entry name" value="Na/Glc_symporter_sf"/>
</dbReference>
<sequence>MSSGEEIVGKFDAADYVILSLCLGVSASIGIYHAFAGGGQKTAEEFLLADRSMHPFPVSVSLLASFISAITVLGTPAETYVQGTMYWLFSFAYIGVGIWTSRVFIPVFYKYKITSVNEVSQFVILDQSCNLVNINMINKTSRLQTFTSWV</sequence>
<evidence type="ECO:0000313" key="14">
    <source>
        <dbReference type="Proteomes" id="UP001152320"/>
    </source>
</evidence>
<comment type="caution">
    <text evidence="13">The sequence shown here is derived from an EMBL/GenBank/DDBJ whole genome shotgun (WGS) entry which is preliminary data.</text>
</comment>
<dbReference type="Proteomes" id="UP001152320">
    <property type="component" value="Chromosome 21"/>
</dbReference>
<proteinExistence type="inferred from homology"/>
<keyword evidence="5 12" id="KW-0812">Transmembrane</keyword>
<dbReference type="InterPro" id="IPR001734">
    <property type="entry name" value="Na/solute_symporter"/>
</dbReference>
<accession>A0A9Q0YG46</accession>
<dbReference type="EMBL" id="JAIZAY010000021">
    <property type="protein sequence ID" value="KAJ8021820.1"/>
    <property type="molecule type" value="Genomic_DNA"/>
</dbReference>
<evidence type="ECO:0000256" key="4">
    <source>
        <dbReference type="ARBA" id="ARBA00022475"/>
    </source>
</evidence>
<dbReference type="AlphaFoldDB" id="A0A9Q0YG46"/>
<feature type="transmembrane region" description="Helical" evidence="12">
    <location>
        <begin position="56"/>
        <end position="74"/>
    </location>
</feature>
<keyword evidence="14" id="KW-1185">Reference proteome</keyword>
<comment type="similarity">
    <text evidence="2 11">Belongs to the sodium:solute symporter (SSF) (TC 2.A.21) family.</text>
</comment>
<dbReference type="InterPro" id="IPR051163">
    <property type="entry name" value="Sodium:Solute_Symporter_SSF"/>
</dbReference>
<organism evidence="13 14">
    <name type="scientific">Holothuria leucospilota</name>
    <name type="common">Black long sea cucumber</name>
    <name type="synonym">Mertensiothuria leucospilota</name>
    <dbReference type="NCBI Taxonomy" id="206669"/>
    <lineage>
        <taxon>Eukaryota</taxon>
        <taxon>Metazoa</taxon>
        <taxon>Echinodermata</taxon>
        <taxon>Eleutherozoa</taxon>
        <taxon>Echinozoa</taxon>
        <taxon>Holothuroidea</taxon>
        <taxon>Aspidochirotacea</taxon>
        <taxon>Aspidochirotida</taxon>
        <taxon>Holothuriidae</taxon>
        <taxon>Holothuria</taxon>
    </lineage>
</organism>
<evidence type="ECO:0000256" key="7">
    <source>
        <dbReference type="ARBA" id="ARBA00023053"/>
    </source>
</evidence>